<dbReference type="SUPFAM" id="SSF53098">
    <property type="entry name" value="Ribonuclease H-like"/>
    <property type="match status" value="1"/>
</dbReference>
<name>A0ABC8TTN3_9AQUA</name>
<protein>
    <recommendedName>
        <fullName evidence="2">RNase H type-1 domain-containing protein</fullName>
    </recommendedName>
</protein>
<reference evidence="3 4" key="1">
    <citation type="submission" date="2024-02" db="EMBL/GenBank/DDBJ databases">
        <authorList>
            <person name="Vignale AGUSTIN F."/>
            <person name="Sosa J E."/>
            <person name="Modenutti C."/>
        </authorList>
    </citation>
    <scope>NUCLEOTIDE SEQUENCE [LARGE SCALE GENOMIC DNA]</scope>
</reference>
<dbReference type="PANTHER" id="PTHR47723:SF19">
    <property type="entry name" value="POLYNUCLEOTIDYL TRANSFERASE, RIBONUCLEASE H-LIKE SUPERFAMILY PROTEIN"/>
    <property type="match status" value="1"/>
</dbReference>
<dbReference type="EMBL" id="CAUOFW020005614">
    <property type="protein sequence ID" value="CAK9170950.1"/>
    <property type="molecule type" value="Genomic_DNA"/>
</dbReference>
<evidence type="ECO:0000313" key="3">
    <source>
        <dbReference type="EMBL" id="CAK9170950.1"/>
    </source>
</evidence>
<dbReference type="Proteomes" id="UP001642360">
    <property type="component" value="Unassembled WGS sequence"/>
</dbReference>
<organism evidence="3 4">
    <name type="scientific">Ilex paraguariensis</name>
    <name type="common">yerba mate</name>
    <dbReference type="NCBI Taxonomy" id="185542"/>
    <lineage>
        <taxon>Eukaryota</taxon>
        <taxon>Viridiplantae</taxon>
        <taxon>Streptophyta</taxon>
        <taxon>Embryophyta</taxon>
        <taxon>Tracheophyta</taxon>
        <taxon>Spermatophyta</taxon>
        <taxon>Magnoliopsida</taxon>
        <taxon>eudicotyledons</taxon>
        <taxon>Gunneridae</taxon>
        <taxon>Pentapetalae</taxon>
        <taxon>asterids</taxon>
        <taxon>campanulids</taxon>
        <taxon>Aquifoliales</taxon>
        <taxon>Aquifoliaceae</taxon>
        <taxon>Ilex</taxon>
    </lineage>
</organism>
<dbReference type="PANTHER" id="PTHR47723">
    <property type="entry name" value="OS05G0353850 PROTEIN"/>
    <property type="match status" value="1"/>
</dbReference>
<dbReference type="Gene3D" id="3.30.420.10">
    <property type="entry name" value="Ribonuclease H-like superfamily/Ribonuclease H"/>
    <property type="match status" value="1"/>
</dbReference>
<dbReference type="InterPro" id="IPR012337">
    <property type="entry name" value="RNaseH-like_sf"/>
</dbReference>
<dbReference type="Pfam" id="PF13456">
    <property type="entry name" value="RVT_3"/>
    <property type="match status" value="1"/>
</dbReference>
<comment type="caution">
    <text evidence="3">The sequence shown here is derived from an EMBL/GenBank/DDBJ whole genome shotgun (WGS) entry which is preliminary data.</text>
</comment>
<keyword evidence="4" id="KW-1185">Reference proteome</keyword>
<evidence type="ECO:0000256" key="1">
    <source>
        <dbReference type="SAM" id="SignalP"/>
    </source>
</evidence>
<sequence length="147" mass="16650">MKFFVLASGMFCHHALTMECSNMAAEFRALLNGLQLARDHGLFVYGLSIECDSLVLVNSVLGKCDCAWPFLDIRDQIRYLMDVVECLLVHVFREVNSIADSLANHAVRFRNSVAFSDFLELPCNVKLAVSQYIRGFPVLLKEEVHCF</sequence>
<dbReference type="AlphaFoldDB" id="A0ABC8TTN3"/>
<feature type="chain" id="PRO_5044767000" description="RNase H type-1 domain-containing protein" evidence="1">
    <location>
        <begin position="18"/>
        <end position="147"/>
    </location>
</feature>
<accession>A0ABC8TTN3</accession>
<dbReference type="CDD" id="cd06222">
    <property type="entry name" value="RNase_H_like"/>
    <property type="match status" value="1"/>
</dbReference>
<evidence type="ECO:0000259" key="2">
    <source>
        <dbReference type="Pfam" id="PF13456"/>
    </source>
</evidence>
<dbReference type="InterPro" id="IPR044730">
    <property type="entry name" value="RNase_H-like_dom_plant"/>
</dbReference>
<dbReference type="InterPro" id="IPR053151">
    <property type="entry name" value="RNase_H-like"/>
</dbReference>
<dbReference type="InterPro" id="IPR036397">
    <property type="entry name" value="RNaseH_sf"/>
</dbReference>
<keyword evidence="1" id="KW-0732">Signal</keyword>
<proteinExistence type="predicted"/>
<dbReference type="InterPro" id="IPR002156">
    <property type="entry name" value="RNaseH_domain"/>
</dbReference>
<feature type="domain" description="RNase H type-1" evidence="2">
    <location>
        <begin position="16"/>
        <end position="106"/>
    </location>
</feature>
<feature type="signal peptide" evidence="1">
    <location>
        <begin position="1"/>
        <end position="17"/>
    </location>
</feature>
<gene>
    <name evidence="3" type="ORF">ILEXP_LOCUS40473</name>
</gene>
<evidence type="ECO:0000313" key="4">
    <source>
        <dbReference type="Proteomes" id="UP001642360"/>
    </source>
</evidence>